<dbReference type="EMBL" id="CADEAL010004351">
    <property type="protein sequence ID" value="CAB1457644.1"/>
    <property type="molecule type" value="Genomic_DNA"/>
</dbReference>
<keyword evidence="3" id="KW-1185">Reference proteome</keyword>
<organism evidence="2 3">
    <name type="scientific">Pleuronectes platessa</name>
    <name type="common">European plaice</name>
    <dbReference type="NCBI Taxonomy" id="8262"/>
    <lineage>
        <taxon>Eukaryota</taxon>
        <taxon>Metazoa</taxon>
        <taxon>Chordata</taxon>
        <taxon>Craniata</taxon>
        <taxon>Vertebrata</taxon>
        <taxon>Euteleostomi</taxon>
        <taxon>Actinopterygii</taxon>
        <taxon>Neopterygii</taxon>
        <taxon>Teleostei</taxon>
        <taxon>Neoteleostei</taxon>
        <taxon>Acanthomorphata</taxon>
        <taxon>Carangaria</taxon>
        <taxon>Pleuronectiformes</taxon>
        <taxon>Pleuronectoidei</taxon>
        <taxon>Pleuronectidae</taxon>
        <taxon>Pleuronectes</taxon>
    </lineage>
</organism>
<protein>
    <submittedName>
        <fullName evidence="2">Uncharacterized protein</fullName>
    </submittedName>
</protein>
<feature type="region of interest" description="Disordered" evidence="1">
    <location>
        <begin position="1"/>
        <end position="110"/>
    </location>
</feature>
<evidence type="ECO:0000313" key="3">
    <source>
        <dbReference type="Proteomes" id="UP001153269"/>
    </source>
</evidence>
<dbReference type="Proteomes" id="UP001153269">
    <property type="component" value="Unassembled WGS sequence"/>
</dbReference>
<comment type="caution">
    <text evidence="2">The sequence shown here is derived from an EMBL/GenBank/DDBJ whole genome shotgun (WGS) entry which is preliminary data.</text>
</comment>
<evidence type="ECO:0000313" key="2">
    <source>
        <dbReference type="EMBL" id="CAB1457644.1"/>
    </source>
</evidence>
<dbReference type="AlphaFoldDB" id="A0A9N7VXJ9"/>
<gene>
    <name evidence="2" type="ORF">PLEPLA_LOCUS45468</name>
</gene>
<feature type="compositionally biased region" description="Basic and acidic residues" evidence="1">
    <location>
        <begin position="72"/>
        <end position="81"/>
    </location>
</feature>
<name>A0A9N7VXJ9_PLEPL</name>
<proteinExistence type="predicted"/>
<accession>A0A9N7VXJ9</accession>
<evidence type="ECO:0000256" key="1">
    <source>
        <dbReference type="SAM" id="MobiDB-lite"/>
    </source>
</evidence>
<reference evidence="2" key="1">
    <citation type="submission" date="2020-03" db="EMBL/GenBank/DDBJ databases">
        <authorList>
            <person name="Weist P."/>
        </authorList>
    </citation>
    <scope>NUCLEOTIDE SEQUENCE</scope>
</reference>
<sequence length="110" mass="11778">MSVLSEARPGDSPSITADPLPTPDVYKSTRPITEQRLTSAEVVHGAEEDARRTAGSNASRTKTRIRRGSARSGDETQETSRTKVGGGEGDVCSQQTRRNKVTGNHRVGEA</sequence>